<keyword evidence="2" id="KW-0808">Transferase</keyword>
<dbReference type="InterPro" id="IPR029063">
    <property type="entry name" value="SAM-dependent_MTases_sf"/>
</dbReference>
<name>A0AAW0CMU4_9AGAR</name>
<dbReference type="PANTHER" id="PTHR43591">
    <property type="entry name" value="METHYLTRANSFERASE"/>
    <property type="match status" value="1"/>
</dbReference>
<dbReference type="InterPro" id="IPR041698">
    <property type="entry name" value="Methyltransf_25"/>
</dbReference>
<keyword evidence="2" id="KW-0489">Methyltransferase</keyword>
<dbReference type="GO" id="GO:0032259">
    <property type="term" value="P:methylation"/>
    <property type="evidence" value="ECO:0007669"/>
    <property type="project" value="UniProtKB-KW"/>
</dbReference>
<dbReference type="EMBL" id="JAWWNJ010000016">
    <property type="protein sequence ID" value="KAK7039741.1"/>
    <property type="molecule type" value="Genomic_DNA"/>
</dbReference>
<proteinExistence type="predicted"/>
<organism evidence="2 3">
    <name type="scientific">Favolaschia claudopus</name>
    <dbReference type="NCBI Taxonomy" id="2862362"/>
    <lineage>
        <taxon>Eukaryota</taxon>
        <taxon>Fungi</taxon>
        <taxon>Dikarya</taxon>
        <taxon>Basidiomycota</taxon>
        <taxon>Agaricomycotina</taxon>
        <taxon>Agaricomycetes</taxon>
        <taxon>Agaricomycetidae</taxon>
        <taxon>Agaricales</taxon>
        <taxon>Marasmiineae</taxon>
        <taxon>Mycenaceae</taxon>
        <taxon>Favolaschia</taxon>
    </lineage>
</organism>
<accession>A0AAW0CMU4</accession>
<dbReference type="Pfam" id="PF13649">
    <property type="entry name" value="Methyltransf_25"/>
    <property type="match status" value="1"/>
</dbReference>
<evidence type="ECO:0000313" key="2">
    <source>
        <dbReference type="EMBL" id="KAK7039741.1"/>
    </source>
</evidence>
<dbReference type="GO" id="GO:0008168">
    <property type="term" value="F:methyltransferase activity"/>
    <property type="evidence" value="ECO:0007669"/>
    <property type="project" value="UniProtKB-KW"/>
</dbReference>
<dbReference type="CDD" id="cd02440">
    <property type="entry name" value="AdoMet_MTases"/>
    <property type="match status" value="1"/>
</dbReference>
<evidence type="ECO:0000313" key="3">
    <source>
        <dbReference type="Proteomes" id="UP001362999"/>
    </source>
</evidence>
<feature type="domain" description="Methyltransferase" evidence="1">
    <location>
        <begin position="153"/>
        <end position="242"/>
    </location>
</feature>
<dbReference type="AlphaFoldDB" id="A0AAW0CMU4"/>
<dbReference type="Proteomes" id="UP001362999">
    <property type="component" value="Unassembled WGS sequence"/>
</dbReference>
<protein>
    <submittedName>
        <fullName evidence="2">S-adenosyl-L-methionine-dependent methyltransferase</fullName>
    </submittedName>
</protein>
<comment type="caution">
    <text evidence="2">The sequence shown here is derived from an EMBL/GenBank/DDBJ whole genome shotgun (WGS) entry which is preliminary data.</text>
</comment>
<keyword evidence="3" id="KW-1185">Reference proteome</keyword>
<reference evidence="2 3" key="1">
    <citation type="journal article" date="2024" name="J Genomics">
        <title>Draft genome sequencing and assembly of Favolaschia claudopus CIRM-BRFM 2984 isolated from oak limbs.</title>
        <authorList>
            <person name="Navarro D."/>
            <person name="Drula E."/>
            <person name="Chaduli D."/>
            <person name="Cazenave R."/>
            <person name="Ahrendt S."/>
            <person name="Wang J."/>
            <person name="Lipzen A."/>
            <person name="Daum C."/>
            <person name="Barry K."/>
            <person name="Grigoriev I.V."/>
            <person name="Favel A."/>
            <person name="Rosso M.N."/>
            <person name="Martin F."/>
        </authorList>
    </citation>
    <scope>NUCLEOTIDE SEQUENCE [LARGE SCALE GENOMIC DNA]</scope>
    <source>
        <strain evidence="2 3">CIRM-BRFM 2984</strain>
    </source>
</reference>
<gene>
    <name evidence="2" type="ORF">R3P38DRAFT_2901808</name>
</gene>
<sequence>MRIECIDVLNPSCQSERAKCRQRVRALKSRTRRLQAISFADSTVVNVDRIFDFAASDSLADRDPLTSQPEQVEREEIQRAPQSICKTRTVLSTKRNPLVRRTPMVGTIYTLRTADDPAEKMRLDELYMAFREYENSQTSFAPQGLYDPAPRRILDLGCGGGSWAFDIASQFPNAELIAVDASPTILETQLLKNMQFQMADVTQPLPFQPASFDIVHARLLFMHVPNASDALRRAAELVKPGGWLFVEDFDFSSVVRTGGPVVSQVMGLWCDILAADGADASFGGKMQSVIERMGEFGDIQRQRVLIPTDDPNAPEDKIRLGVGAKNAVKGLIADWVDRFSERGMTKELIERFAAEMDSGEYPDCELEYDFVWARRT</sequence>
<dbReference type="SUPFAM" id="SSF53335">
    <property type="entry name" value="S-adenosyl-L-methionine-dependent methyltransferases"/>
    <property type="match status" value="1"/>
</dbReference>
<dbReference type="Gene3D" id="3.40.50.150">
    <property type="entry name" value="Vaccinia Virus protein VP39"/>
    <property type="match status" value="1"/>
</dbReference>
<evidence type="ECO:0000259" key="1">
    <source>
        <dbReference type="Pfam" id="PF13649"/>
    </source>
</evidence>